<evidence type="ECO:0000313" key="1">
    <source>
        <dbReference type="EMBL" id="KAG5604479.1"/>
    </source>
</evidence>
<dbReference type="Proteomes" id="UP000824120">
    <property type="component" value="Chromosome 5"/>
</dbReference>
<proteinExistence type="predicted"/>
<dbReference type="EMBL" id="JACXVP010000005">
    <property type="protein sequence ID" value="KAG5604479.1"/>
    <property type="molecule type" value="Genomic_DNA"/>
</dbReference>
<reference evidence="1 2" key="1">
    <citation type="submission" date="2020-09" db="EMBL/GenBank/DDBJ databases">
        <title>De no assembly of potato wild relative species, Solanum commersonii.</title>
        <authorList>
            <person name="Cho K."/>
        </authorList>
    </citation>
    <scope>NUCLEOTIDE SEQUENCE [LARGE SCALE GENOMIC DNA]</scope>
    <source>
        <strain evidence="1">LZ3.2</strain>
        <tissue evidence="1">Leaf</tissue>
    </source>
</reference>
<name>A0A9J5YXK5_SOLCO</name>
<organism evidence="1 2">
    <name type="scientific">Solanum commersonii</name>
    <name type="common">Commerson's wild potato</name>
    <name type="synonym">Commerson's nightshade</name>
    <dbReference type="NCBI Taxonomy" id="4109"/>
    <lineage>
        <taxon>Eukaryota</taxon>
        <taxon>Viridiplantae</taxon>
        <taxon>Streptophyta</taxon>
        <taxon>Embryophyta</taxon>
        <taxon>Tracheophyta</taxon>
        <taxon>Spermatophyta</taxon>
        <taxon>Magnoliopsida</taxon>
        <taxon>eudicotyledons</taxon>
        <taxon>Gunneridae</taxon>
        <taxon>Pentapetalae</taxon>
        <taxon>asterids</taxon>
        <taxon>lamiids</taxon>
        <taxon>Solanales</taxon>
        <taxon>Solanaceae</taxon>
        <taxon>Solanoideae</taxon>
        <taxon>Solaneae</taxon>
        <taxon>Solanum</taxon>
    </lineage>
</organism>
<evidence type="ECO:0000313" key="2">
    <source>
        <dbReference type="Proteomes" id="UP000824120"/>
    </source>
</evidence>
<keyword evidence="2" id="KW-1185">Reference proteome</keyword>
<gene>
    <name evidence="1" type="ORF">H5410_025971</name>
</gene>
<feature type="non-terminal residue" evidence="1">
    <location>
        <position position="104"/>
    </location>
</feature>
<protein>
    <submittedName>
        <fullName evidence="1">Uncharacterized protein</fullName>
    </submittedName>
</protein>
<dbReference type="OrthoDB" id="1301789at2759"/>
<dbReference type="AlphaFoldDB" id="A0A9J5YXK5"/>
<comment type="caution">
    <text evidence="1">The sequence shown here is derived from an EMBL/GenBank/DDBJ whole genome shotgun (WGS) entry which is preliminary data.</text>
</comment>
<accession>A0A9J5YXK5</accession>
<sequence length="104" mass="12215">TFHNSRHINKYTRRLKIRKNNVLRRYVSTGRRNGQPLINWGDSNVLLNSEEKIGGLPMVDSELLKINDRVENDCIFGKQDRVLTNQGLQGWFDHMEVEHLVRTN</sequence>